<dbReference type="Proteomes" id="UP000019265">
    <property type="component" value="Chromosome"/>
</dbReference>
<keyword evidence="1" id="KW-1133">Transmembrane helix</keyword>
<evidence type="ECO:0000313" key="2">
    <source>
        <dbReference type="EMBL" id="AHI54213.1"/>
    </source>
</evidence>
<dbReference type="KEGG" id="ssab:SSABA_v1c08140"/>
<accession>W6AAN7</accession>
<dbReference type="RefSeq" id="WP_025251350.1">
    <property type="nucleotide sequence ID" value="NZ_CP006934.1"/>
</dbReference>
<protein>
    <recommendedName>
        <fullName evidence="4">Transmembrane protein</fullName>
    </recommendedName>
</protein>
<evidence type="ECO:0000256" key="1">
    <source>
        <dbReference type="SAM" id="Phobius"/>
    </source>
</evidence>
<dbReference type="EMBL" id="CP006934">
    <property type="protein sequence ID" value="AHI54213.1"/>
    <property type="molecule type" value="Genomic_DNA"/>
</dbReference>
<reference evidence="2 3" key="1">
    <citation type="journal article" date="2014" name="Genome Biol. Evol.">
        <title>Molecular evolution of the substrate utilization strategies and putative virulence factors in mosquito-associated Spiroplasma species.</title>
        <authorList>
            <person name="Chang T.H."/>
            <person name="Lo W.S."/>
            <person name="Ku C."/>
            <person name="Chen L.L."/>
            <person name="Kuo C.H."/>
        </authorList>
    </citation>
    <scope>NUCLEOTIDE SEQUENCE [LARGE SCALE GENOMIC DNA]</scope>
    <source>
        <strain evidence="2">Ar-1343</strain>
    </source>
</reference>
<feature type="transmembrane region" description="Helical" evidence="1">
    <location>
        <begin position="314"/>
        <end position="338"/>
    </location>
</feature>
<keyword evidence="1" id="KW-0472">Membrane</keyword>
<name>W6AAN7_9MOLU</name>
<feature type="transmembrane region" description="Helical" evidence="1">
    <location>
        <begin position="69"/>
        <end position="94"/>
    </location>
</feature>
<dbReference type="STRING" id="1276257.SSABA_v1c08140"/>
<evidence type="ECO:0008006" key="4">
    <source>
        <dbReference type="Google" id="ProtNLM"/>
    </source>
</evidence>
<keyword evidence="3" id="KW-1185">Reference proteome</keyword>
<feature type="transmembrane region" description="Helical" evidence="1">
    <location>
        <begin position="251"/>
        <end position="271"/>
    </location>
</feature>
<dbReference type="HOGENOM" id="CLU_558853_0_0_14"/>
<organism evidence="2 3">
    <name type="scientific">Spiroplasma sabaudiense Ar-1343</name>
    <dbReference type="NCBI Taxonomy" id="1276257"/>
    <lineage>
        <taxon>Bacteria</taxon>
        <taxon>Bacillati</taxon>
        <taxon>Mycoplasmatota</taxon>
        <taxon>Mollicutes</taxon>
        <taxon>Entomoplasmatales</taxon>
        <taxon>Spiroplasmataceae</taxon>
        <taxon>Spiroplasma</taxon>
    </lineage>
</organism>
<gene>
    <name evidence="2" type="ORF">SSABA_v1c08140</name>
</gene>
<feature type="transmembrane region" description="Helical" evidence="1">
    <location>
        <begin position="186"/>
        <end position="204"/>
    </location>
</feature>
<keyword evidence="1" id="KW-0812">Transmembrane</keyword>
<dbReference type="AlphaFoldDB" id="W6AAN7"/>
<feature type="transmembrane region" description="Helical" evidence="1">
    <location>
        <begin position="18"/>
        <end position="39"/>
    </location>
</feature>
<dbReference type="OrthoDB" id="388461at2"/>
<feature type="transmembrane region" description="Helical" evidence="1">
    <location>
        <begin position="350"/>
        <end position="370"/>
    </location>
</feature>
<dbReference type="PATRIC" id="fig|1276257.3.peg.826"/>
<evidence type="ECO:0000313" key="3">
    <source>
        <dbReference type="Proteomes" id="UP000019265"/>
    </source>
</evidence>
<proteinExistence type="predicted"/>
<feature type="transmembrane region" description="Helical" evidence="1">
    <location>
        <begin position="106"/>
        <end position="126"/>
    </location>
</feature>
<sequence>MENNALGNNLKNPHCFKVIFLVTFFMIVIAVPSFIFIFITHTNANLLIYLEKYNTLKPILSSELNNPKLIYFVQWTAFSFFALAIMMVIFFGLILRNSRINFNVKAAYISVILFFLILFIILITFAQNEYATFQLFFKYQNLTNHYNNYEDTENLEAWRAMIEIKTQFTINYSNKIIFNWLTNKDVWWMLFAQSVVVIISFISLQDLLFGKKYNDNNIQKIIETNLKKSQFGESFLKKIYNRLFVVSEKNVSILMIVFSTILILPQVIYAISISTTSGRISNFANWNYLVPKIVTDDENFNNFIDHANQIPSSYFVLIQLPIIAVGLTMATMIIFISVYIRNEDTSNNIYLIQFAIFIAELFFTIIAATYSKITLNNLVKIWNQDLGIRQSFLELCQKFLNSENGQGDAGIFYQNFFAISLGPHSIFKINFIDFSNTNSTIKSLWLERNEFIAETIISLSFAITTTAITGHKVYLIRNEKKSLRPKKT</sequence>